<dbReference type="AlphaFoldDB" id="A0A074W837"/>
<dbReference type="OrthoDB" id="4850648at2759"/>
<dbReference type="HOGENOM" id="CLU_074184_0_0_1"/>
<evidence type="ECO:0000256" key="1">
    <source>
        <dbReference type="SAM" id="MobiDB-lite"/>
    </source>
</evidence>
<sequence>MIPEDEIANYEDFRDSVSELLISRLSGTADKKKKKATKGRKNEIKPVTKPEQGQEDNDALAADLGETIEYLASEIFPSLPDDLRVISYSDVQNNSQLAEKYSVPLDSDVYEDLLQPMPLSVSDSLTSYGLLSDPTDLPRLLEPVFTAYITSRTTAPPEFAPASRASECEICEREHLPLTYHHLIPRAVHAKVVKRGWHASWELNKVAWLCRACHSFVHRLATNEELAKEWYSIELLLERDDVQKWAVWVSKVRWKAR</sequence>
<accession>A0A074W837</accession>
<reference evidence="2 3" key="1">
    <citation type="journal article" date="2014" name="BMC Genomics">
        <title>Genome sequencing of four Aureobasidium pullulans varieties: biotechnological potential, stress tolerance, and description of new species.</title>
        <authorList>
            <person name="Gostin Ar C."/>
            <person name="Ohm R.A."/>
            <person name="Kogej T."/>
            <person name="Sonjak S."/>
            <person name="Turk M."/>
            <person name="Zajc J."/>
            <person name="Zalar P."/>
            <person name="Grube M."/>
            <person name="Sun H."/>
            <person name="Han J."/>
            <person name="Sharma A."/>
            <person name="Chiniquy J."/>
            <person name="Ngan C.Y."/>
            <person name="Lipzen A."/>
            <person name="Barry K."/>
            <person name="Grigoriev I.V."/>
            <person name="Gunde-Cimerman N."/>
        </authorList>
    </citation>
    <scope>NUCLEOTIDE SEQUENCE [LARGE SCALE GENOMIC DNA]</scope>
    <source>
        <strain evidence="2 3">CBS 147.97</strain>
    </source>
</reference>
<protein>
    <recommendedName>
        <fullName evidence="4">HNH domain-containing protein</fullName>
    </recommendedName>
</protein>
<evidence type="ECO:0000313" key="2">
    <source>
        <dbReference type="EMBL" id="KEQ69280.1"/>
    </source>
</evidence>
<feature type="region of interest" description="Disordered" evidence="1">
    <location>
        <begin position="28"/>
        <end position="56"/>
    </location>
</feature>
<keyword evidence="3" id="KW-1185">Reference proteome</keyword>
<dbReference type="EMBL" id="KL584722">
    <property type="protein sequence ID" value="KEQ69280.1"/>
    <property type="molecule type" value="Genomic_DNA"/>
</dbReference>
<organism evidence="2 3">
    <name type="scientific">Aureobasidium namibiae CBS 147.97</name>
    <dbReference type="NCBI Taxonomy" id="1043004"/>
    <lineage>
        <taxon>Eukaryota</taxon>
        <taxon>Fungi</taxon>
        <taxon>Dikarya</taxon>
        <taxon>Ascomycota</taxon>
        <taxon>Pezizomycotina</taxon>
        <taxon>Dothideomycetes</taxon>
        <taxon>Dothideomycetidae</taxon>
        <taxon>Dothideales</taxon>
        <taxon>Saccotheciaceae</taxon>
        <taxon>Aureobasidium</taxon>
    </lineage>
</organism>
<dbReference type="GeneID" id="25412347"/>
<evidence type="ECO:0000313" key="3">
    <source>
        <dbReference type="Proteomes" id="UP000027730"/>
    </source>
</evidence>
<dbReference type="STRING" id="1043004.A0A074W837"/>
<evidence type="ECO:0008006" key="4">
    <source>
        <dbReference type="Google" id="ProtNLM"/>
    </source>
</evidence>
<dbReference type="PANTHER" id="PTHR37827:SF1">
    <property type="entry name" value="HNH DOMAIN-CONTAINING PROTEIN"/>
    <property type="match status" value="1"/>
</dbReference>
<gene>
    <name evidence="2" type="ORF">M436DRAFT_56613</name>
</gene>
<name>A0A074W837_9PEZI</name>
<dbReference type="PANTHER" id="PTHR37827">
    <property type="entry name" value="TUDOR DOMAIN-CONTAINING PROTEIN"/>
    <property type="match status" value="1"/>
</dbReference>
<proteinExistence type="predicted"/>
<dbReference type="RefSeq" id="XP_013423501.1">
    <property type="nucleotide sequence ID" value="XM_013568047.1"/>
</dbReference>
<dbReference type="Proteomes" id="UP000027730">
    <property type="component" value="Unassembled WGS sequence"/>
</dbReference>